<gene>
    <name evidence="11" type="ORF">AND_006608</name>
</gene>
<evidence type="ECO:0000256" key="7">
    <source>
        <dbReference type="ARBA" id="ARBA00023128"/>
    </source>
</evidence>
<dbReference type="VEuPathDB" id="VectorBase:ADAR2_005360"/>
<evidence type="ECO:0000256" key="10">
    <source>
        <dbReference type="RuleBase" id="RU000488"/>
    </source>
</evidence>
<dbReference type="SUPFAM" id="SSF103506">
    <property type="entry name" value="Mitochondrial carrier"/>
    <property type="match status" value="1"/>
</dbReference>
<dbReference type="InterPro" id="IPR023395">
    <property type="entry name" value="MCP_dom_sf"/>
</dbReference>
<keyword evidence="6" id="KW-1133">Transmembrane helix</keyword>
<comment type="subcellular location">
    <subcellularLocation>
        <location evidence="1">Mitochondrion outer membrane</location>
        <topology evidence="1">Multi-pass membrane protein</topology>
    </subcellularLocation>
</comment>
<dbReference type="STRING" id="43151.W5JC87"/>
<dbReference type="OMA" id="TSHEMVM"/>
<dbReference type="PANTHER" id="PTHR10780:SF18">
    <property type="entry name" value="LD43650P"/>
    <property type="match status" value="1"/>
</dbReference>
<comment type="similarity">
    <text evidence="2 10">Belongs to the mitochondrial carrier (TC 2.A.29) family.</text>
</comment>
<feature type="repeat" description="Solcar" evidence="9">
    <location>
        <begin position="158"/>
        <end position="250"/>
    </location>
</feature>
<dbReference type="Pfam" id="PF00153">
    <property type="entry name" value="Mito_carr"/>
    <property type="match status" value="1"/>
</dbReference>
<dbReference type="VEuPathDB" id="VectorBase:ADAC006608"/>
<dbReference type="AlphaFoldDB" id="W5JC87"/>
<sequence>MEELRQVLRDQDRENVQNAFYIGGSGGERDAGSSDPEWQITQDMQFLLRVACTTALYPLEYAKTLIQIGYEPIAPRPGRTLFGERRLMLPNVFQYAGYIKSVDGFFGCFRGLSARLVGNFLSSYYGGVLADRLGYLEPPKRKDTGRLSYNDDRHLLKMEFVMNLKRNLVVHSTGVVISQPFYVISIRMMAQFVGRERIYTGLVASIKEIWKTEGVAGFFSGLIPRLVCDLGCVLIGSTLTYLLSATIVEGESSRNNLNTLSHFTVSSLLYPYHVVSTCMIVNGSRLKAGNLPLMDNYINWKDCYAKLRATNEHKRGSSLFFRAVPKAITKASNIFAPYPEMK</sequence>
<dbReference type="eggNOG" id="KOG2745">
    <property type="taxonomic scope" value="Eukaryota"/>
</dbReference>
<evidence type="ECO:0000256" key="3">
    <source>
        <dbReference type="ARBA" id="ARBA00022692"/>
    </source>
</evidence>
<reference evidence="11" key="3">
    <citation type="journal article" date="2013" name="Nucleic Acids Res.">
        <title>The genome of Anopheles darlingi, the main neotropical malaria vector.</title>
        <authorList>
            <person name="Marinotti O."/>
            <person name="Cerqueira G.C."/>
            <person name="de Almeida L.G."/>
            <person name="Ferro M.I."/>
            <person name="Loreto E.L."/>
            <person name="Zaha A."/>
            <person name="Teixeira S.M."/>
            <person name="Wespiser A.R."/>
            <person name="Almeida E Silva A."/>
            <person name="Schlindwein A.D."/>
            <person name="Pacheco A.C."/>
            <person name="Silva A.L."/>
            <person name="Graveley B.R."/>
            <person name="Walenz B.P."/>
            <person name="Lima Bde A."/>
            <person name="Ribeiro C.A."/>
            <person name="Nunes-Silva C.G."/>
            <person name="de Carvalho C.R."/>
            <person name="Soares C.M."/>
            <person name="de Menezes C.B."/>
            <person name="Matiolli C."/>
            <person name="Caffrey D."/>
            <person name="Araujo D.A."/>
            <person name="de Oliveira D.M."/>
            <person name="Golenbock D."/>
            <person name="Grisard E.C."/>
            <person name="Fantinatti-Garboggini F."/>
            <person name="de Carvalho F.M."/>
            <person name="Barcellos F.G."/>
            <person name="Prosdocimi F."/>
            <person name="May G."/>
            <person name="Azevedo Junior G.M."/>
            <person name="Guimaraes G.M."/>
            <person name="Goldman G.H."/>
            <person name="Padilha I.Q."/>
            <person name="Batista Jda S."/>
            <person name="Ferro J.A."/>
            <person name="Ribeiro J.M."/>
            <person name="Fietto J.L."/>
            <person name="Dabbas K.M."/>
            <person name="Cerdeira L."/>
            <person name="Agnez-Lima L.F."/>
            <person name="Brocchi M."/>
            <person name="de Carvalho M.O."/>
            <person name="Teixeira Mde M."/>
            <person name="Diniz Maia Mde M."/>
            <person name="Goldman M.H."/>
            <person name="Cruz Schneider M.P."/>
            <person name="Felipe M.S."/>
            <person name="Hungria M."/>
            <person name="Nicolas M.F."/>
            <person name="Pereira M."/>
            <person name="Montes M.A."/>
            <person name="Cantao M.E."/>
            <person name="Vincentz M."/>
            <person name="Rafael M.S."/>
            <person name="Silverman N."/>
            <person name="Stoco P.H."/>
            <person name="Souza R.C."/>
            <person name="Vicentini R."/>
            <person name="Gazzinelli R.T."/>
            <person name="Neves Rde O."/>
            <person name="Silva R."/>
            <person name="Astolfi-Filho S."/>
            <person name="Maciel T.E."/>
            <person name="Urmenyi T.P."/>
            <person name="Tadei W.P."/>
            <person name="Camargo E.P."/>
            <person name="de Vasconcelos A.T."/>
        </authorList>
    </citation>
    <scope>NUCLEOTIDE SEQUENCE</scope>
</reference>
<evidence type="ECO:0000313" key="12">
    <source>
        <dbReference type="EnsemblMetazoa" id="ADAC006608-PA"/>
    </source>
</evidence>
<dbReference type="HOGENOM" id="CLU_058300_2_0_1"/>
<organism evidence="11">
    <name type="scientific">Anopheles darlingi</name>
    <name type="common">Mosquito</name>
    <dbReference type="NCBI Taxonomy" id="43151"/>
    <lineage>
        <taxon>Eukaryota</taxon>
        <taxon>Metazoa</taxon>
        <taxon>Ecdysozoa</taxon>
        <taxon>Arthropoda</taxon>
        <taxon>Hexapoda</taxon>
        <taxon>Insecta</taxon>
        <taxon>Pterygota</taxon>
        <taxon>Neoptera</taxon>
        <taxon>Endopterygota</taxon>
        <taxon>Diptera</taxon>
        <taxon>Nematocera</taxon>
        <taxon>Culicoidea</taxon>
        <taxon>Culicidae</taxon>
        <taxon>Anophelinae</taxon>
        <taxon>Anopheles</taxon>
    </lineage>
</organism>
<evidence type="ECO:0000313" key="11">
    <source>
        <dbReference type="EMBL" id="ETN61731.1"/>
    </source>
</evidence>
<evidence type="ECO:0000256" key="2">
    <source>
        <dbReference type="ARBA" id="ARBA00006375"/>
    </source>
</evidence>
<dbReference type="PROSITE" id="PS50920">
    <property type="entry name" value="SOLCAR"/>
    <property type="match status" value="1"/>
</dbReference>
<keyword evidence="4" id="KW-0677">Repeat</keyword>
<name>W5JC87_ANODA</name>
<protein>
    <submittedName>
        <fullName evidence="11">Mitochondrial carrier</fullName>
    </submittedName>
</protein>
<dbReference type="EnsemblMetazoa" id="ADAC006608-RA">
    <property type="protein sequence ID" value="ADAC006608-PA"/>
    <property type="gene ID" value="ADAC006608"/>
</dbReference>
<dbReference type="FunCoup" id="W5JC87">
    <property type="interactions" value="1451"/>
</dbReference>
<keyword evidence="13" id="KW-1185">Reference proteome</keyword>
<dbReference type="Proteomes" id="UP000000673">
    <property type="component" value="Unassembled WGS sequence"/>
</dbReference>
<proteinExistence type="inferred from homology"/>
<reference evidence="12" key="4">
    <citation type="submission" date="2015-06" db="UniProtKB">
        <authorList>
            <consortium name="EnsemblMetazoa"/>
        </authorList>
    </citation>
    <scope>IDENTIFICATION</scope>
</reference>
<dbReference type="Gene3D" id="1.50.40.10">
    <property type="entry name" value="Mitochondrial carrier domain"/>
    <property type="match status" value="1"/>
</dbReference>
<reference evidence="11 13" key="1">
    <citation type="journal article" date="2010" name="BMC Genomics">
        <title>Combination of measures distinguishes pre-miRNAs from other stem-loops in the genome of the newly sequenced Anopheles darlingi.</title>
        <authorList>
            <person name="Mendes N.D."/>
            <person name="Freitas A.T."/>
            <person name="Vasconcelos A.T."/>
            <person name="Sagot M.F."/>
        </authorList>
    </citation>
    <scope>NUCLEOTIDE SEQUENCE</scope>
</reference>
<evidence type="ECO:0000256" key="1">
    <source>
        <dbReference type="ARBA" id="ARBA00004374"/>
    </source>
</evidence>
<evidence type="ECO:0000256" key="9">
    <source>
        <dbReference type="PROSITE-ProRule" id="PRU00282"/>
    </source>
</evidence>
<evidence type="ECO:0000256" key="5">
    <source>
        <dbReference type="ARBA" id="ARBA00022787"/>
    </source>
</evidence>
<evidence type="ECO:0000256" key="6">
    <source>
        <dbReference type="ARBA" id="ARBA00022989"/>
    </source>
</evidence>
<keyword evidence="3 9" id="KW-0812">Transmembrane</keyword>
<keyword evidence="7" id="KW-0496">Mitochondrion</keyword>
<accession>W5JC87</accession>
<dbReference type="InterPro" id="IPR018108">
    <property type="entry name" value="MCP_transmembrane"/>
</dbReference>
<evidence type="ECO:0000256" key="4">
    <source>
        <dbReference type="ARBA" id="ARBA00022737"/>
    </source>
</evidence>
<keyword evidence="10" id="KW-0813">Transport</keyword>
<keyword evidence="8 9" id="KW-0472">Membrane</keyword>
<dbReference type="EMBL" id="ADMH02001626">
    <property type="protein sequence ID" value="ETN61731.1"/>
    <property type="molecule type" value="Genomic_DNA"/>
</dbReference>
<dbReference type="GO" id="GO:0005741">
    <property type="term" value="C:mitochondrial outer membrane"/>
    <property type="evidence" value="ECO:0007669"/>
    <property type="project" value="UniProtKB-SubCell"/>
</dbReference>
<evidence type="ECO:0000313" key="13">
    <source>
        <dbReference type="Proteomes" id="UP000000673"/>
    </source>
</evidence>
<reference evidence="11" key="2">
    <citation type="submission" date="2010-05" db="EMBL/GenBank/DDBJ databases">
        <authorList>
            <person name="Almeida L.G."/>
            <person name="Nicolas M.F."/>
            <person name="Souza R.C."/>
            <person name="Vasconcelos A.T.R."/>
        </authorList>
    </citation>
    <scope>NUCLEOTIDE SEQUENCE</scope>
</reference>
<dbReference type="PANTHER" id="PTHR10780">
    <property type="entry name" value="MITOCHONDRIAL CARRIER HOMOLOG"/>
    <property type="match status" value="1"/>
</dbReference>
<evidence type="ECO:0000256" key="8">
    <source>
        <dbReference type="ARBA" id="ARBA00023136"/>
    </source>
</evidence>
<keyword evidence="5" id="KW-1000">Mitochondrion outer membrane</keyword>